<dbReference type="Pfam" id="PF00899">
    <property type="entry name" value="ThiF"/>
    <property type="match status" value="1"/>
</dbReference>
<dbReference type="PANTHER" id="PTHR10953">
    <property type="entry name" value="UBIQUITIN-ACTIVATING ENZYME E1"/>
    <property type="match status" value="1"/>
</dbReference>
<proteinExistence type="predicted"/>
<protein>
    <recommendedName>
        <fullName evidence="1">THIF-type NAD/FAD binding fold domain-containing protein</fullName>
    </recommendedName>
</protein>
<dbReference type="GO" id="GO:0016779">
    <property type="term" value="F:nucleotidyltransferase activity"/>
    <property type="evidence" value="ECO:0007669"/>
    <property type="project" value="TreeGrafter"/>
</dbReference>
<feature type="domain" description="THIF-type NAD/FAD binding fold" evidence="1">
    <location>
        <begin position="21"/>
        <end position="251"/>
    </location>
</feature>
<evidence type="ECO:0000313" key="2">
    <source>
        <dbReference type="EMBL" id="GMA28593.1"/>
    </source>
</evidence>
<dbReference type="InterPro" id="IPR045886">
    <property type="entry name" value="ThiF/MoeB/HesA"/>
</dbReference>
<dbReference type="InterPro" id="IPR035985">
    <property type="entry name" value="Ubiquitin-activating_enz"/>
</dbReference>
<gene>
    <name evidence="2" type="ORF">GCM10025874_18460</name>
</gene>
<dbReference type="AlphaFoldDB" id="A0AA37UDI1"/>
<dbReference type="GO" id="GO:0004792">
    <property type="term" value="F:thiosulfate-cyanide sulfurtransferase activity"/>
    <property type="evidence" value="ECO:0007669"/>
    <property type="project" value="TreeGrafter"/>
</dbReference>
<dbReference type="Proteomes" id="UP001157160">
    <property type="component" value="Unassembled WGS sequence"/>
</dbReference>
<evidence type="ECO:0000259" key="1">
    <source>
        <dbReference type="Pfam" id="PF00899"/>
    </source>
</evidence>
<evidence type="ECO:0000313" key="3">
    <source>
        <dbReference type="Proteomes" id="UP001157160"/>
    </source>
</evidence>
<dbReference type="Gene3D" id="3.40.50.720">
    <property type="entry name" value="NAD(P)-binding Rossmann-like Domain"/>
    <property type="match status" value="1"/>
</dbReference>
<dbReference type="PANTHER" id="PTHR10953:SF102">
    <property type="entry name" value="ADENYLYLTRANSFERASE AND SULFURTRANSFERASE MOCS3"/>
    <property type="match status" value="1"/>
</dbReference>
<accession>A0AA37UDI1</accession>
<dbReference type="EMBL" id="BSUL01000001">
    <property type="protein sequence ID" value="GMA28593.1"/>
    <property type="molecule type" value="Genomic_DNA"/>
</dbReference>
<dbReference type="RefSeq" id="WP_284231912.1">
    <property type="nucleotide sequence ID" value="NZ_BSUL01000001.1"/>
</dbReference>
<reference evidence="2 3" key="1">
    <citation type="journal article" date="2014" name="Int. J. Syst. Evol. Microbiol.">
        <title>Complete genome sequence of Corynebacterium casei LMG S-19264T (=DSM 44701T), isolated from a smear-ripened cheese.</title>
        <authorList>
            <consortium name="US DOE Joint Genome Institute (JGI-PGF)"/>
            <person name="Walter F."/>
            <person name="Albersmeier A."/>
            <person name="Kalinowski J."/>
            <person name="Ruckert C."/>
        </authorList>
    </citation>
    <scope>NUCLEOTIDE SEQUENCE [LARGE SCALE GENOMIC DNA]</scope>
    <source>
        <strain evidence="2 3">NBRC 112289</strain>
    </source>
</reference>
<dbReference type="GO" id="GO:0008641">
    <property type="term" value="F:ubiquitin-like modifier activating enzyme activity"/>
    <property type="evidence" value="ECO:0007669"/>
    <property type="project" value="InterPro"/>
</dbReference>
<sequence>MDLPPLIAPGPPLGNAEIERYSRSIAMPGFGLTAQRRLGAARVLVVGAGGLGSPVLLALAAAGVGTIGVIDGDVVEASNLQRQSIHRHEDIGRGKAASATAAIERANPLVAAVAHPLRLDASNALEVLGGYDLVVDGTDRYASRFLIADAAAIAGLPVVWGAVAQQHAQVSVFWEAHGPGLRDLHPTAPLSEAEELAGSCAEAGVLGAVCTIAGGQMAAEVVKLVTGLGEPLVGRIAVTDAWTARSYEVPLERDPARVRVSVLEPEPQRRELRASRR</sequence>
<dbReference type="SUPFAM" id="SSF69572">
    <property type="entry name" value="Activating enzymes of the ubiquitin-like proteins"/>
    <property type="match status" value="1"/>
</dbReference>
<dbReference type="GO" id="GO:0005829">
    <property type="term" value="C:cytosol"/>
    <property type="evidence" value="ECO:0007669"/>
    <property type="project" value="TreeGrafter"/>
</dbReference>
<dbReference type="CDD" id="cd00757">
    <property type="entry name" value="ThiF_MoeB_HesA_family"/>
    <property type="match status" value="1"/>
</dbReference>
<keyword evidence="3" id="KW-1185">Reference proteome</keyword>
<comment type="caution">
    <text evidence="2">The sequence shown here is derived from an EMBL/GenBank/DDBJ whole genome shotgun (WGS) entry which is preliminary data.</text>
</comment>
<name>A0AA37UDI1_9MICO</name>
<dbReference type="GO" id="GO:0008146">
    <property type="term" value="F:sulfotransferase activity"/>
    <property type="evidence" value="ECO:0007669"/>
    <property type="project" value="TreeGrafter"/>
</dbReference>
<organism evidence="2 3">
    <name type="scientific">Arenivirga flava</name>
    <dbReference type="NCBI Taxonomy" id="1930060"/>
    <lineage>
        <taxon>Bacteria</taxon>
        <taxon>Bacillati</taxon>
        <taxon>Actinomycetota</taxon>
        <taxon>Actinomycetes</taxon>
        <taxon>Micrococcales</taxon>
        <taxon>Microbacteriaceae</taxon>
        <taxon>Arenivirga</taxon>
    </lineage>
</organism>
<dbReference type="InterPro" id="IPR000594">
    <property type="entry name" value="ThiF_NAD_FAD-bd"/>
</dbReference>